<evidence type="ECO:0000259" key="1">
    <source>
        <dbReference type="Pfam" id="PF00561"/>
    </source>
</evidence>
<feature type="domain" description="AB hydrolase-1" evidence="1">
    <location>
        <begin position="73"/>
        <end position="162"/>
    </location>
</feature>
<organism evidence="2 3">
    <name type="scientific">Algoriphagus halophilus</name>
    <dbReference type="NCBI Taxonomy" id="226505"/>
    <lineage>
        <taxon>Bacteria</taxon>
        <taxon>Pseudomonadati</taxon>
        <taxon>Bacteroidota</taxon>
        <taxon>Cytophagia</taxon>
        <taxon>Cytophagales</taxon>
        <taxon>Cyclobacteriaceae</taxon>
        <taxon>Algoriphagus</taxon>
    </lineage>
</organism>
<dbReference type="AlphaFoldDB" id="A0A1N6G5F8"/>
<keyword evidence="3" id="KW-1185">Reference proteome</keyword>
<proteinExistence type="predicted"/>
<dbReference type="InterPro" id="IPR000073">
    <property type="entry name" value="AB_hydrolase_1"/>
</dbReference>
<gene>
    <name evidence="2" type="ORF">SAMN05444394_2976</name>
</gene>
<dbReference type="InterPro" id="IPR029058">
    <property type="entry name" value="AB_hydrolase_fold"/>
</dbReference>
<dbReference type="Gene3D" id="3.40.50.1820">
    <property type="entry name" value="alpha/beta hydrolase"/>
    <property type="match status" value="2"/>
</dbReference>
<accession>A0A1N6G5F8</accession>
<name>A0A1N6G5F8_9BACT</name>
<dbReference type="Pfam" id="PF00561">
    <property type="entry name" value="Abhydrolase_1"/>
    <property type="match status" value="1"/>
</dbReference>
<dbReference type="PANTHER" id="PTHR12277:SF81">
    <property type="entry name" value="PROTEIN ABHD13"/>
    <property type="match status" value="1"/>
</dbReference>
<evidence type="ECO:0000313" key="3">
    <source>
        <dbReference type="Proteomes" id="UP000185221"/>
    </source>
</evidence>
<dbReference type="OrthoDB" id="9777090at2"/>
<protein>
    <recommendedName>
        <fullName evidence="1">AB hydrolase-1 domain-containing protein</fullName>
    </recommendedName>
</protein>
<dbReference type="STRING" id="226505.SAMN05444394_2976"/>
<sequence>MKRFVAIGGLVALSIIAAYFIIQQIKTEAIVALIVTVPEKPSPLDSLPIQKIKIPIKKRILAANYYQKDENAPAIFICTGNGEALYEWLEVQQYLYEQGFSSFVFSYSGFGNSTGKTTSTSLFEDALAAYQQFILLTPNASKRFAMSHSLGGTPLLGIASQLDPAPEKLVVHAAFSSIVELLIDLKIATSNSKLLWPNLWNNAEFVEEIELPILFVHSKNDHTIPYKHSQQLLEHTGENGSLLLLEKYGHNAIYQNVSDSLYRPILEFIRK</sequence>
<dbReference type="EMBL" id="FSRC01000002">
    <property type="protein sequence ID" value="SIO02642.1"/>
    <property type="molecule type" value="Genomic_DNA"/>
</dbReference>
<dbReference type="SUPFAM" id="SSF53474">
    <property type="entry name" value="alpha/beta-Hydrolases"/>
    <property type="match status" value="1"/>
</dbReference>
<evidence type="ECO:0000313" key="2">
    <source>
        <dbReference type="EMBL" id="SIO02642.1"/>
    </source>
</evidence>
<dbReference type="Proteomes" id="UP000185221">
    <property type="component" value="Unassembled WGS sequence"/>
</dbReference>
<dbReference type="RefSeq" id="WP_074225759.1">
    <property type="nucleotide sequence ID" value="NZ_FSRC01000002.1"/>
</dbReference>
<dbReference type="PANTHER" id="PTHR12277">
    <property type="entry name" value="ALPHA/BETA HYDROLASE DOMAIN-CONTAINING PROTEIN"/>
    <property type="match status" value="1"/>
</dbReference>
<reference evidence="3" key="1">
    <citation type="submission" date="2016-11" db="EMBL/GenBank/DDBJ databases">
        <authorList>
            <person name="Varghese N."/>
            <person name="Submissions S."/>
        </authorList>
    </citation>
    <scope>NUCLEOTIDE SEQUENCE [LARGE SCALE GENOMIC DNA]</scope>
    <source>
        <strain evidence="3">DSM 15292</strain>
    </source>
</reference>